<organism evidence="1 2">
    <name type="scientific">Flemingia macrophylla</name>
    <dbReference type="NCBI Taxonomy" id="520843"/>
    <lineage>
        <taxon>Eukaryota</taxon>
        <taxon>Viridiplantae</taxon>
        <taxon>Streptophyta</taxon>
        <taxon>Embryophyta</taxon>
        <taxon>Tracheophyta</taxon>
        <taxon>Spermatophyta</taxon>
        <taxon>Magnoliopsida</taxon>
        <taxon>eudicotyledons</taxon>
        <taxon>Gunneridae</taxon>
        <taxon>Pentapetalae</taxon>
        <taxon>rosids</taxon>
        <taxon>fabids</taxon>
        <taxon>Fabales</taxon>
        <taxon>Fabaceae</taxon>
        <taxon>Papilionoideae</taxon>
        <taxon>50 kb inversion clade</taxon>
        <taxon>NPAAA clade</taxon>
        <taxon>indigoferoid/millettioid clade</taxon>
        <taxon>Phaseoleae</taxon>
        <taxon>Flemingia</taxon>
    </lineage>
</organism>
<comment type="caution">
    <text evidence="1">The sequence shown here is derived from an EMBL/GenBank/DDBJ whole genome shotgun (WGS) entry which is preliminary data.</text>
</comment>
<dbReference type="PANTHER" id="PTHR37763:SF1">
    <property type="entry name" value="EXOSOME COMPLEX EXONUCLEASE"/>
    <property type="match status" value="1"/>
</dbReference>
<accession>A0ABD1NI44</accession>
<dbReference type="AlphaFoldDB" id="A0ABD1NI44"/>
<reference evidence="1 2" key="1">
    <citation type="submission" date="2024-08" db="EMBL/GenBank/DDBJ databases">
        <title>Insights into the chromosomal genome structure of Flemingia macrophylla.</title>
        <authorList>
            <person name="Ding Y."/>
            <person name="Zhao Y."/>
            <person name="Bi W."/>
            <person name="Wu M."/>
            <person name="Zhao G."/>
            <person name="Gong Y."/>
            <person name="Li W."/>
            <person name="Zhang P."/>
        </authorList>
    </citation>
    <scope>NUCLEOTIDE SEQUENCE [LARGE SCALE GENOMIC DNA]</scope>
    <source>
        <strain evidence="1">DYQJB</strain>
        <tissue evidence="1">Leaf</tissue>
    </source>
</reference>
<evidence type="ECO:0000313" key="2">
    <source>
        <dbReference type="Proteomes" id="UP001603857"/>
    </source>
</evidence>
<gene>
    <name evidence="1" type="ORF">Fmac_001736</name>
</gene>
<sequence length="419" mass="47680">MGRRILELLYNGKHFIRMNKSSAFYLNFKFYHSSKGTFNMQWYQNEFPKLKDLTNLLANVDVVNGRLVDISNNSVVFDDEIEREMCAFKSLVRMFVGSPFVQQRIKHIVASFPRSTEQELLTPFSKATEREPMVIDSLTKVSNFLSVTAQQKKLVRLRVCSQVTQHRIWTGALKEILNGFAVDLNCLRSRGLNNGALLGGQIVHICLRFLTEIIVSSAPESSSWMKLSPSKTIDSGDPQKWEDVLVMFNDLTECCRSEKRLKLHVAKAEVMKEGLLHIRDVLVDNNIGYKEAQHQESLVKKKLSKMLGHSSHCLFTLLLYYLYGRVANIEVDMCGGVYANGSDGKFCLFMGRILTTNSEKMVGCGVKQLDRALGIFKFVWEMAGMKGHLDLQGHMWCVGAENRMLSYRGNTYFVHGICL</sequence>
<protein>
    <submittedName>
        <fullName evidence="1">Uncharacterized protein</fullName>
    </submittedName>
</protein>
<name>A0ABD1NI44_9FABA</name>
<keyword evidence="2" id="KW-1185">Reference proteome</keyword>
<dbReference type="PANTHER" id="PTHR37763">
    <property type="entry name" value="EXOSOME COMPLEX EXONUCLEASE"/>
    <property type="match status" value="1"/>
</dbReference>
<dbReference type="EMBL" id="JBGMDY010000001">
    <property type="protein sequence ID" value="KAL2347736.1"/>
    <property type="molecule type" value="Genomic_DNA"/>
</dbReference>
<dbReference type="Proteomes" id="UP001603857">
    <property type="component" value="Unassembled WGS sequence"/>
</dbReference>
<proteinExistence type="predicted"/>
<evidence type="ECO:0000313" key="1">
    <source>
        <dbReference type="EMBL" id="KAL2347736.1"/>
    </source>
</evidence>